<dbReference type="Pfam" id="PF09537">
    <property type="entry name" value="DUF2383"/>
    <property type="match status" value="1"/>
</dbReference>
<gene>
    <name evidence="2" type="ORF">ACFFU9_11695</name>
</gene>
<protein>
    <submittedName>
        <fullName evidence="2">PA2169 family four-helix-bundle protein</fullName>
    </submittedName>
</protein>
<proteinExistence type="predicted"/>
<dbReference type="InterPro" id="IPR009078">
    <property type="entry name" value="Ferritin-like_SF"/>
</dbReference>
<reference evidence="2 3" key="1">
    <citation type="submission" date="2024-09" db="EMBL/GenBank/DDBJ databases">
        <authorList>
            <person name="Sun Q."/>
            <person name="Mori K."/>
        </authorList>
    </citation>
    <scope>NUCLEOTIDE SEQUENCE [LARGE SCALE GENOMIC DNA]</scope>
    <source>
        <strain evidence="2 3">CECT 8622</strain>
    </source>
</reference>
<organism evidence="2 3">
    <name type="scientific">Mariniflexile ostreae</name>
    <dbReference type="NCBI Taxonomy" id="1520892"/>
    <lineage>
        <taxon>Bacteria</taxon>
        <taxon>Pseudomonadati</taxon>
        <taxon>Bacteroidota</taxon>
        <taxon>Flavobacteriia</taxon>
        <taxon>Flavobacteriales</taxon>
        <taxon>Flavobacteriaceae</taxon>
        <taxon>Mariniflexile</taxon>
    </lineage>
</organism>
<comment type="caution">
    <text evidence="2">The sequence shown here is derived from an EMBL/GenBank/DDBJ whole genome shotgun (WGS) entry which is preliminary data.</text>
</comment>
<keyword evidence="3" id="KW-1185">Reference proteome</keyword>
<evidence type="ECO:0000313" key="3">
    <source>
        <dbReference type="Proteomes" id="UP001589585"/>
    </source>
</evidence>
<dbReference type="Gene3D" id="1.20.1260.10">
    <property type="match status" value="1"/>
</dbReference>
<dbReference type="InterPro" id="IPR019052">
    <property type="entry name" value="DUF2383"/>
</dbReference>
<evidence type="ECO:0000313" key="2">
    <source>
        <dbReference type="EMBL" id="MFB9057403.1"/>
    </source>
</evidence>
<dbReference type="EMBL" id="JBHMFC010000074">
    <property type="protein sequence ID" value="MFB9057403.1"/>
    <property type="molecule type" value="Genomic_DNA"/>
</dbReference>
<sequence length="152" mass="17320">MEINKENKEIVNILQELLQKNYDAEAGYKQVMTKAKSMGLKEWLQAKARQRSEFATQLDVMIREYNATPADEGTILGTMHRAWIDFKTTLSADTDKALLEECIRGEEASVTEYENQLENVADYLPIKELLFAQMTSVKTALNAVERLEDIIG</sequence>
<dbReference type="Proteomes" id="UP001589585">
    <property type="component" value="Unassembled WGS sequence"/>
</dbReference>
<accession>A0ABV5FD98</accession>
<dbReference type="InterPro" id="IPR011971">
    <property type="entry name" value="CHP02284"/>
</dbReference>
<evidence type="ECO:0000259" key="1">
    <source>
        <dbReference type="Pfam" id="PF09537"/>
    </source>
</evidence>
<feature type="domain" description="DUF2383" evidence="1">
    <location>
        <begin position="10"/>
        <end position="118"/>
    </location>
</feature>
<name>A0ABV5FD98_9FLAO</name>
<dbReference type="InterPro" id="IPR012347">
    <property type="entry name" value="Ferritin-like"/>
</dbReference>
<dbReference type="SUPFAM" id="SSF47240">
    <property type="entry name" value="Ferritin-like"/>
    <property type="match status" value="1"/>
</dbReference>
<dbReference type="NCBIfam" id="TIGR02284">
    <property type="entry name" value="PA2169 family four-helix-bundle protein"/>
    <property type="match status" value="1"/>
</dbReference>
<dbReference type="RefSeq" id="WP_379861630.1">
    <property type="nucleotide sequence ID" value="NZ_JBHMFC010000074.1"/>
</dbReference>